<evidence type="ECO:0000256" key="5">
    <source>
        <dbReference type="SAM" id="MobiDB-lite"/>
    </source>
</evidence>
<evidence type="ECO:0000256" key="1">
    <source>
        <dbReference type="ARBA" id="ARBA00004141"/>
    </source>
</evidence>
<proteinExistence type="predicted"/>
<feature type="compositionally biased region" description="Low complexity" evidence="5">
    <location>
        <begin position="39"/>
        <end position="58"/>
    </location>
</feature>
<evidence type="ECO:0000256" key="2">
    <source>
        <dbReference type="ARBA" id="ARBA00022692"/>
    </source>
</evidence>
<evidence type="ECO:0000256" key="4">
    <source>
        <dbReference type="ARBA" id="ARBA00023136"/>
    </source>
</evidence>
<gene>
    <name evidence="7" type="ORF">HDA32_004201</name>
</gene>
<feature type="compositionally biased region" description="Gly residues" evidence="5">
    <location>
        <begin position="18"/>
        <end position="38"/>
    </location>
</feature>
<dbReference type="Proteomes" id="UP000589036">
    <property type="component" value="Unassembled WGS sequence"/>
</dbReference>
<feature type="transmembrane region" description="Helical" evidence="6">
    <location>
        <begin position="69"/>
        <end position="91"/>
    </location>
</feature>
<dbReference type="RefSeq" id="WP_179644801.1">
    <property type="nucleotide sequence ID" value="NZ_BAAAYY010000031.1"/>
</dbReference>
<organism evidence="7 8">
    <name type="scientific">Spinactinospora alkalitolerans</name>
    <dbReference type="NCBI Taxonomy" id="687207"/>
    <lineage>
        <taxon>Bacteria</taxon>
        <taxon>Bacillati</taxon>
        <taxon>Actinomycetota</taxon>
        <taxon>Actinomycetes</taxon>
        <taxon>Streptosporangiales</taxon>
        <taxon>Nocardiopsidaceae</taxon>
        <taxon>Spinactinospora</taxon>
    </lineage>
</organism>
<dbReference type="InterPro" id="IPR019109">
    <property type="entry name" value="MamF_MmsF"/>
</dbReference>
<comment type="subcellular location">
    <subcellularLocation>
        <location evidence="1">Membrane</location>
        <topology evidence="1">Multi-pass membrane protein</topology>
    </subcellularLocation>
</comment>
<comment type="caution">
    <text evidence="7">The sequence shown here is derived from an EMBL/GenBank/DDBJ whole genome shotgun (WGS) entry which is preliminary data.</text>
</comment>
<sequence>MSNPYPNPPYDGQDGQSGYPGGYGPAPGAGPYSGGQPGYGQQPPNTQQPGYGQFGYGQQPGPSGDDNTFALLSHLGGLLLGFVAPLVVFLIKKDESPYVRHHAVEALNFQITMCIGYVVSGVLSIVLIGLLLLPIVFIVSLVFSIMATMAANRGEWYSYPFNIRMVK</sequence>
<evidence type="ECO:0000313" key="7">
    <source>
        <dbReference type="EMBL" id="NYE49081.1"/>
    </source>
</evidence>
<feature type="region of interest" description="Disordered" evidence="5">
    <location>
        <begin position="1"/>
        <end position="58"/>
    </location>
</feature>
<feature type="transmembrane region" description="Helical" evidence="6">
    <location>
        <begin position="125"/>
        <end position="147"/>
    </location>
</feature>
<name>A0A852TZ46_9ACTN</name>
<protein>
    <recommendedName>
        <fullName evidence="9">DUF4870 domain-containing protein</fullName>
    </recommendedName>
</protein>
<dbReference type="Pfam" id="PF09685">
    <property type="entry name" value="MamF_MmsF"/>
    <property type="match status" value="1"/>
</dbReference>
<evidence type="ECO:0000313" key="8">
    <source>
        <dbReference type="Proteomes" id="UP000589036"/>
    </source>
</evidence>
<accession>A0A852TZ46</accession>
<keyword evidence="4 6" id="KW-0472">Membrane</keyword>
<evidence type="ECO:0008006" key="9">
    <source>
        <dbReference type="Google" id="ProtNLM"/>
    </source>
</evidence>
<evidence type="ECO:0000256" key="6">
    <source>
        <dbReference type="SAM" id="Phobius"/>
    </source>
</evidence>
<keyword evidence="3 6" id="KW-1133">Transmembrane helix</keyword>
<keyword evidence="2 6" id="KW-0812">Transmembrane</keyword>
<dbReference type="AlphaFoldDB" id="A0A852TZ46"/>
<keyword evidence="8" id="KW-1185">Reference proteome</keyword>
<reference evidence="7 8" key="1">
    <citation type="submission" date="2020-07" db="EMBL/GenBank/DDBJ databases">
        <title>Sequencing the genomes of 1000 actinobacteria strains.</title>
        <authorList>
            <person name="Klenk H.-P."/>
        </authorList>
    </citation>
    <scope>NUCLEOTIDE SEQUENCE [LARGE SCALE GENOMIC DNA]</scope>
    <source>
        <strain evidence="7 8">CXB654</strain>
    </source>
</reference>
<dbReference type="EMBL" id="JACCCC010000001">
    <property type="protein sequence ID" value="NYE49081.1"/>
    <property type="molecule type" value="Genomic_DNA"/>
</dbReference>
<evidence type="ECO:0000256" key="3">
    <source>
        <dbReference type="ARBA" id="ARBA00022989"/>
    </source>
</evidence>